<dbReference type="AGR" id="MGI:1922032"/>
<evidence type="ECO:0000313" key="1">
    <source>
        <dbReference type="Ensembl" id="ENSMUSP00000135897.3"/>
    </source>
</evidence>
<organism evidence="1 3">
    <name type="scientific">Mus musculus</name>
    <name type="common">Mouse</name>
    <dbReference type="NCBI Taxonomy" id="10090"/>
    <lineage>
        <taxon>Eukaryota</taxon>
        <taxon>Metazoa</taxon>
        <taxon>Chordata</taxon>
        <taxon>Craniata</taxon>
        <taxon>Vertebrata</taxon>
        <taxon>Euteleostomi</taxon>
        <taxon>Mammalia</taxon>
        <taxon>Eutheria</taxon>
        <taxon>Euarchontoglires</taxon>
        <taxon>Glires</taxon>
        <taxon>Rodentia</taxon>
        <taxon>Myomorpha</taxon>
        <taxon>Muroidea</taxon>
        <taxon>Muridae</taxon>
        <taxon>Murinae</taxon>
        <taxon>Mus</taxon>
        <taxon>Mus</taxon>
    </lineage>
</organism>
<dbReference type="Proteomes" id="UP000000589">
    <property type="component" value="Chromosome 10"/>
</dbReference>
<reference evidence="1 3" key="1">
    <citation type="journal article" date="2009" name="PLoS Biol.">
        <title>Lineage-specific biology revealed by a finished genome assembly of the mouse.</title>
        <authorList>
            <consortium name="Mouse Genome Sequencing Consortium"/>
            <person name="Church D.M."/>
            <person name="Goodstadt L."/>
            <person name="Hillier L.W."/>
            <person name="Zody M.C."/>
            <person name="Goldstein S."/>
            <person name="She X."/>
            <person name="Bult C.J."/>
            <person name="Agarwala R."/>
            <person name="Cherry J.L."/>
            <person name="DiCuccio M."/>
            <person name="Hlavina W."/>
            <person name="Kapustin Y."/>
            <person name="Meric P."/>
            <person name="Maglott D."/>
            <person name="Birtle Z."/>
            <person name="Marques A.C."/>
            <person name="Graves T."/>
            <person name="Zhou S."/>
            <person name="Teague B."/>
            <person name="Potamousis K."/>
            <person name="Churas C."/>
            <person name="Place M."/>
            <person name="Herschleb J."/>
            <person name="Runnheim R."/>
            <person name="Forrest D."/>
            <person name="Amos-Landgraf J."/>
            <person name="Schwartz D.C."/>
            <person name="Cheng Z."/>
            <person name="Lindblad-Toh K."/>
            <person name="Eichler E.E."/>
            <person name="Ponting C.P."/>
        </authorList>
    </citation>
    <scope>NUCLEOTIDE SEQUENCE [LARGE SCALE GENOMIC DNA]</scope>
    <source>
        <strain evidence="1 3">C57BL/6J</strain>
    </source>
</reference>
<reference evidence="1" key="3">
    <citation type="submission" date="2025-08" db="UniProtKB">
        <authorList>
            <consortium name="Ensembl"/>
        </authorList>
    </citation>
    <scope>IDENTIFICATION</scope>
    <source>
        <strain evidence="1">C57BL/6J</strain>
    </source>
</reference>
<dbReference type="ExpressionAtlas" id="H3BLS5">
    <property type="expression patterns" value="baseline and differential"/>
</dbReference>
<sequence>MAFLRKVNQVLLLLLVLTLCGILYKKVHKGAVLKDKAENGSNILN</sequence>
<evidence type="ECO:0000313" key="3">
    <source>
        <dbReference type="Proteomes" id="UP000000589"/>
    </source>
</evidence>
<gene>
    <name evidence="1 2" type="primary">Glt8d2</name>
</gene>
<dbReference type="GeneTree" id="ENSGT00940000158078"/>
<dbReference type="MGI" id="MGI:1922032">
    <property type="gene designation" value="Glt8d2"/>
</dbReference>
<dbReference type="VEuPathDB" id="HostDB:ENSMUSG00000020251"/>
<accession>H3BLS5</accession>
<keyword evidence="3" id="KW-1185">Reference proteome</keyword>
<dbReference type="Ensembl" id="ENSMUST00000125505.3">
    <property type="protein sequence ID" value="ENSMUSP00000135897.3"/>
    <property type="gene ID" value="ENSMUSG00000020251.15"/>
</dbReference>
<name>H3BLS5_MOUSE</name>
<reference evidence="1" key="4">
    <citation type="submission" date="2025-09" db="UniProtKB">
        <authorList>
            <consortium name="Ensembl"/>
        </authorList>
    </citation>
    <scope>IDENTIFICATION</scope>
    <source>
        <strain evidence="1">C57BL/6J</strain>
    </source>
</reference>
<dbReference type="Antibodypedia" id="18134">
    <property type="antibodies" value="138 antibodies from 18 providers"/>
</dbReference>
<dbReference type="SMR" id="H3BLS5"/>
<dbReference type="Bgee" id="ENSMUSG00000020251">
    <property type="expression patterns" value="Expressed in bone fossa and 182 other cell types or tissues"/>
</dbReference>
<proteinExistence type="predicted"/>
<dbReference type="AlphaFoldDB" id="H3BLS5"/>
<evidence type="ECO:0000313" key="2">
    <source>
        <dbReference type="MGI" id="MGI:1922032"/>
    </source>
</evidence>
<reference evidence="1 3" key="2">
    <citation type="journal article" date="2011" name="PLoS Biol.">
        <title>Modernizing reference genome assemblies.</title>
        <authorList>
            <person name="Church D.M."/>
            <person name="Schneider V.A."/>
            <person name="Graves T."/>
            <person name="Auger K."/>
            <person name="Cunningham F."/>
            <person name="Bouk N."/>
            <person name="Chen H.C."/>
            <person name="Agarwala R."/>
            <person name="McLaren W.M."/>
            <person name="Ritchie G.R."/>
            <person name="Albracht D."/>
            <person name="Kremitzki M."/>
            <person name="Rock S."/>
            <person name="Kotkiewicz H."/>
            <person name="Kremitzki C."/>
            <person name="Wollam A."/>
            <person name="Trani L."/>
            <person name="Fulton L."/>
            <person name="Fulton R."/>
            <person name="Matthews L."/>
            <person name="Whitehead S."/>
            <person name="Chow W."/>
            <person name="Torrance J."/>
            <person name="Dunn M."/>
            <person name="Harden G."/>
            <person name="Threadgold G."/>
            <person name="Wood J."/>
            <person name="Collins J."/>
            <person name="Heath P."/>
            <person name="Griffiths G."/>
            <person name="Pelan S."/>
            <person name="Grafham D."/>
            <person name="Eichler E.E."/>
            <person name="Weinstock G."/>
            <person name="Mardis E.R."/>
            <person name="Wilson R.K."/>
            <person name="Howe K."/>
            <person name="Flicek P."/>
            <person name="Hubbard T."/>
        </authorList>
    </citation>
    <scope>NUCLEOTIDE SEQUENCE [LARGE SCALE GENOMIC DNA]</scope>
    <source>
        <strain evidence="1 3">C57BL/6J</strain>
    </source>
</reference>
<dbReference type="HOGENOM" id="CLU_3175221_0_0_1"/>
<protein>
    <submittedName>
        <fullName evidence="1">Glycosyltransferase 8 domain containing 2</fullName>
    </submittedName>
</protein>